<evidence type="ECO:0000256" key="1">
    <source>
        <dbReference type="ARBA" id="ARBA00022737"/>
    </source>
</evidence>
<dbReference type="Pfam" id="PF15902">
    <property type="entry name" value="Sortilin-Vps10"/>
    <property type="match status" value="1"/>
</dbReference>
<dbReference type="PANTHER" id="PTHR43739:SF5">
    <property type="entry name" value="EXO-ALPHA-SIALIDASE"/>
    <property type="match status" value="1"/>
</dbReference>
<feature type="chain" id="PRO_5020844848" evidence="2">
    <location>
        <begin position="21"/>
        <end position="1097"/>
    </location>
</feature>
<dbReference type="InterPro" id="IPR015943">
    <property type="entry name" value="WD40/YVTN_repeat-like_dom_sf"/>
</dbReference>
<evidence type="ECO:0000256" key="2">
    <source>
        <dbReference type="SAM" id="SignalP"/>
    </source>
</evidence>
<proteinExistence type="predicted"/>
<keyword evidence="5" id="KW-1185">Reference proteome</keyword>
<comment type="caution">
    <text evidence="4">The sequence shown here is derived from an EMBL/GenBank/DDBJ whole genome shotgun (WGS) entry which is preliminary data.</text>
</comment>
<dbReference type="PANTHER" id="PTHR43739">
    <property type="entry name" value="XYLOGLUCANASE (EUROFUNG)"/>
    <property type="match status" value="1"/>
</dbReference>
<dbReference type="RefSeq" id="WP_129130922.1">
    <property type="nucleotide sequence ID" value="NZ_SDHW01000002.1"/>
</dbReference>
<keyword evidence="4" id="KW-0378">Hydrolase</keyword>
<gene>
    <name evidence="4" type="ORF">ESA94_10935</name>
</gene>
<evidence type="ECO:0000313" key="4">
    <source>
        <dbReference type="EMBL" id="RXK60961.1"/>
    </source>
</evidence>
<dbReference type="Gene3D" id="2.130.10.10">
    <property type="entry name" value="YVTN repeat-like/Quinoprotein amine dehydrogenase"/>
    <property type="match status" value="4"/>
</dbReference>
<dbReference type="GO" id="GO:0010411">
    <property type="term" value="P:xyloglucan metabolic process"/>
    <property type="evidence" value="ECO:0007669"/>
    <property type="project" value="TreeGrafter"/>
</dbReference>
<sequence>MNVSKLFSTGLLIVSVFALHAQKKTTAPAKEEPKDILNTGLLIGLQFRSVGPAITSGRIADIAVNPNNTSEYYVASAAGGVWKTNNAGITYTPIFDGEGAFSIGCVAIDPTNTNVVWVGSGENNNQRVVGYGDGVYKSEDGGKSWKNAGLKNSEHIGRIAIDPKNSDVVYVAAYGPVWNSGGERGIYKTTDGGKTWKQVLNVSEHTGFNEVMVDPRHPNIVYAAAHQRQRKVFTYIGGGPESALYKSTDGGATWNKMMSGLPGGDIGRIGLNYSPVNPDVLYCVVEAPEGKGGVFKSTDRGASWEKQSGYATSGNYYQKLFCDPKDVNKIFVINVYLGVSNDGGKNFSILGEKSKHIDNHVIWINPNNTDHYLVGCDGGVYESYDAGSNWDFKANLPVTQFYKAATDNAFPFYHIHGGTQDNFSLGGPSRTLSANGIMNSDWYFTSLGDGYESQIDQTNPDIVFSQAQYGAVTRYDRKSGEFLFIQAQEPEGEAYRWNWDAPLVISKYDNKRLYHGANKLFRTDDRGNTWKVISPDLTRQIDRNKLPVMGKVWSMDAVAKNGSTDIYGNITTIAESKFDENTIYVGTDDGLIQITTDGGANWMKIDNIAGVPERTYVNHIITSQHDKNIAYVTFNHHRYGDFHPYVYKTSDGGKTWKAITNNLPERGTSYTIAEDHVNKDLLFVGTEFGLFVSIDGGNKWIQMKGNLPTIAVKDLEIQKRENDLILATFGRGFYVLDDYTPLRHLKRADLEKEAVIFPVKDAWMFIESQPLGVRGKGFQGESFFTTPNPKVGAVFTYYLKEDIKTIKEKRRAAEAEKIKKGEAPVYPSPDSLRLEDEQPAPHLLFTVTDEGGNIVRRIKVPAKKGLKRIVWDFRTSPFGPIDFTPFDESFAFSSPDQGYFALPGTYKVSLSKFEDGVYTDLSPVQTFKAMALNAATLPATDKKALDDFCKKIAELSRVVAATDQYRGELVNKVRYMKQAVIETPKQTLDLSTALQSIEKRLNAVNRILNGDASMARREFETSPSVNGRIGYITGALWNTTAAPTQTQLNNYQIAAKQFTPVYNELKAIAEEVKRIENILEKNGAPYTPGRLPEWRGL</sequence>
<dbReference type="InterPro" id="IPR052025">
    <property type="entry name" value="Xyloglucanase_GH74"/>
</dbReference>
<dbReference type="EMBL" id="SDHW01000002">
    <property type="protein sequence ID" value="RXK60961.1"/>
    <property type="molecule type" value="Genomic_DNA"/>
</dbReference>
<evidence type="ECO:0000259" key="3">
    <source>
        <dbReference type="Pfam" id="PF15902"/>
    </source>
</evidence>
<evidence type="ECO:0000313" key="5">
    <source>
        <dbReference type="Proteomes" id="UP000290204"/>
    </source>
</evidence>
<keyword evidence="2" id="KW-0732">Signal</keyword>
<name>A0A4Q1CJV0_9BACT</name>
<dbReference type="GO" id="GO:0016787">
    <property type="term" value="F:hydrolase activity"/>
    <property type="evidence" value="ECO:0007669"/>
    <property type="project" value="UniProtKB-KW"/>
</dbReference>
<dbReference type="SUPFAM" id="SSF110296">
    <property type="entry name" value="Oligoxyloglucan reducing end-specific cellobiohydrolase"/>
    <property type="match status" value="2"/>
</dbReference>
<organism evidence="4 5">
    <name type="scientific">Lacibacter luteus</name>
    <dbReference type="NCBI Taxonomy" id="2508719"/>
    <lineage>
        <taxon>Bacteria</taxon>
        <taxon>Pseudomonadati</taxon>
        <taxon>Bacteroidota</taxon>
        <taxon>Chitinophagia</taxon>
        <taxon>Chitinophagales</taxon>
        <taxon>Chitinophagaceae</taxon>
        <taxon>Lacibacter</taxon>
    </lineage>
</organism>
<dbReference type="InterPro" id="IPR031778">
    <property type="entry name" value="Sortilin_N"/>
</dbReference>
<reference evidence="4 5" key="1">
    <citation type="submission" date="2019-01" db="EMBL/GenBank/DDBJ databases">
        <title>Lacibacter sp. strain TTM-7.</title>
        <authorList>
            <person name="Chen W.-M."/>
        </authorList>
    </citation>
    <scope>NUCLEOTIDE SEQUENCE [LARGE SCALE GENOMIC DNA]</scope>
    <source>
        <strain evidence="4 5">TTM-7</strain>
    </source>
</reference>
<accession>A0A4Q1CJV0</accession>
<feature type="signal peptide" evidence="2">
    <location>
        <begin position="1"/>
        <end position="20"/>
    </location>
</feature>
<dbReference type="CDD" id="cd15482">
    <property type="entry name" value="Sialidase_non-viral"/>
    <property type="match status" value="2"/>
</dbReference>
<dbReference type="AlphaFoldDB" id="A0A4Q1CJV0"/>
<dbReference type="OrthoDB" id="9757809at2"/>
<feature type="domain" description="Sortilin N-terminal" evidence="3">
    <location>
        <begin position="135"/>
        <end position="259"/>
    </location>
</feature>
<dbReference type="Proteomes" id="UP000290204">
    <property type="component" value="Unassembled WGS sequence"/>
</dbReference>
<protein>
    <submittedName>
        <fullName evidence="4">Glycosyl hydrolase</fullName>
    </submittedName>
</protein>
<keyword evidence="1" id="KW-0677">Repeat</keyword>